<name>A0A8X6TVG7_NEPPI</name>
<sequence length="104" mass="12238">MKLGLTSSTYEYPKCGDNMRLCERSSAKNDFEWRCKKRGENPHYVCRSVRHTTEGIRHFDDKLSRRLEIDIAWNPLYSGSFLSCLESPRKIQRCELPGFLLVQH</sequence>
<gene>
    <name evidence="1" type="ORF">NPIL_222581</name>
</gene>
<evidence type="ECO:0000313" key="1">
    <source>
        <dbReference type="EMBL" id="GFT50633.1"/>
    </source>
</evidence>
<dbReference type="EMBL" id="BMAW01065473">
    <property type="protein sequence ID" value="GFT50633.1"/>
    <property type="molecule type" value="Genomic_DNA"/>
</dbReference>
<comment type="caution">
    <text evidence="1">The sequence shown here is derived from an EMBL/GenBank/DDBJ whole genome shotgun (WGS) entry which is preliminary data.</text>
</comment>
<keyword evidence="2" id="KW-1185">Reference proteome</keyword>
<protein>
    <submittedName>
        <fullName evidence="1">Uncharacterized protein</fullName>
    </submittedName>
</protein>
<evidence type="ECO:0000313" key="2">
    <source>
        <dbReference type="Proteomes" id="UP000887013"/>
    </source>
</evidence>
<proteinExistence type="predicted"/>
<reference evidence="1" key="1">
    <citation type="submission" date="2020-08" db="EMBL/GenBank/DDBJ databases">
        <title>Multicomponent nature underlies the extraordinary mechanical properties of spider dragline silk.</title>
        <authorList>
            <person name="Kono N."/>
            <person name="Nakamura H."/>
            <person name="Mori M."/>
            <person name="Yoshida Y."/>
            <person name="Ohtoshi R."/>
            <person name="Malay A.D."/>
            <person name="Moran D.A.P."/>
            <person name="Tomita M."/>
            <person name="Numata K."/>
            <person name="Arakawa K."/>
        </authorList>
    </citation>
    <scope>NUCLEOTIDE SEQUENCE</scope>
</reference>
<dbReference type="AlphaFoldDB" id="A0A8X6TVG7"/>
<dbReference type="Proteomes" id="UP000887013">
    <property type="component" value="Unassembled WGS sequence"/>
</dbReference>
<organism evidence="1 2">
    <name type="scientific">Nephila pilipes</name>
    <name type="common">Giant wood spider</name>
    <name type="synonym">Nephila maculata</name>
    <dbReference type="NCBI Taxonomy" id="299642"/>
    <lineage>
        <taxon>Eukaryota</taxon>
        <taxon>Metazoa</taxon>
        <taxon>Ecdysozoa</taxon>
        <taxon>Arthropoda</taxon>
        <taxon>Chelicerata</taxon>
        <taxon>Arachnida</taxon>
        <taxon>Araneae</taxon>
        <taxon>Araneomorphae</taxon>
        <taxon>Entelegynae</taxon>
        <taxon>Araneoidea</taxon>
        <taxon>Nephilidae</taxon>
        <taxon>Nephila</taxon>
    </lineage>
</organism>
<accession>A0A8X6TVG7</accession>
<dbReference type="OrthoDB" id="6469828at2759"/>